<evidence type="ECO:0000256" key="6">
    <source>
        <dbReference type="PIRSR" id="PIRSR624869-1"/>
    </source>
</evidence>
<dbReference type="OrthoDB" id="8583677at2759"/>
<keyword evidence="7" id="KW-0547">Nucleotide-binding</keyword>
<dbReference type="PANTHER" id="PTHR12450:SF22">
    <property type="entry name" value="EXTRACELLULAR SERINE_THREONINE PROTEIN CG31145"/>
    <property type="match status" value="1"/>
</dbReference>
<evidence type="ECO:0000256" key="7">
    <source>
        <dbReference type="PIRSR" id="PIRSR624869-2"/>
    </source>
</evidence>
<evidence type="ECO:0000256" key="5">
    <source>
        <dbReference type="ARBA" id="ARBA00023180"/>
    </source>
</evidence>
<comment type="similarity">
    <text evidence="2">Belongs to the FAM20 family.</text>
</comment>
<keyword evidence="4" id="KW-1015">Disulfide bond</keyword>
<feature type="binding site" evidence="7">
    <location>
        <position position="58"/>
    </location>
    <ligand>
        <name>ATP</name>
        <dbReference type="ChEBI" id="CHEBI:30616"/>
    </ligand>
</feature>
<keyword evidence="3" id="KW-0333">Golgi apparatus</keyword>
<feature type="binding site" evidence="7">
    <location>
        <position position="42"/>
    </location>
    <ligand>
        <name>ATP</name>
        <dbReference type="ChEBI" id="CHEBI:30616"/>
    </ligand>
</feature>
<keyword evidence="8" id="KW-0464">Manganese</keyword>
<keyword evidence="5" id="KW-0325">Glycoprotein</keyword>
<sequence length="107" mass="12448">MNYCREKVKTVKPYAHGRTLLDLVDLHIMDYLIGNQDRHHYETFAVFVDSPSYSIHLDNGRAFGRTDFDDDDILLPLRQCCVLRPSTFLTLLNYYKGPTSLSRALHQ</sequence>
<feature type="domain" description="FAM20 C-terminal" evidence="9">
    <location>
        <begin position="2"/>
        <end position="106"/>
    </location>
</feature>
<dbReference type="GO" id="GO:0046872">
    <property type="term" value="F:metal ion binding"/>
    <property type="evidence" value="ECO:0007669"/>
    <property type="project" value="UniProtKB-KW"/>
</dbReference>
<feature type="active site" evidence="6">
    <location>
        <position position="37"/>
    </location>
</feature>
<dbReference type="GO" id="GO:0005524">
    <property type="term" value="F:ATP binding"/>
    <property type="evidence" value="ECO:0007669"/>
    <property type="project" value="UniProtKB-KW"/>
</dbReference>
<comment type="subcellular location">
    <subcellularLocation>
        <location evidence="1">Golgi apparatus</location>
    </subcellularLocation>
</comment>
<feature type="binding site" evidence="8">
    <location>
        <position position="58"/>
    </location>
    <ligand>
        <name>Mn(2+)</name>
        <dbReference type="ChEBI" id="CHEBI:29035"/>
    </ligand>
</feature>
<evidence type="ECO:0000313" key="10">
    <source>
        <dbReference type="EMBL" id="VDK38972.1"/>
    </source>
</evidence>
<comment type="cofactor">
    <cofactor evidence="8">
        <name>Mn(2+)</name>
        <dbReference type="ChEBI" id="CHEBI:29035"/>
    </cofactor>
</comment>
<protein>
    <submittedName>
        <fullName evidence="12">Fam20C domain-containing protein</fullName>
    </submittedName>
</protein>
<dbReference type="AlphaFoldDB" id="A0A183D3M0"/>
<evidence type="ECO:0000313" key="11">
    <source>
        <dbReference type="Proteomes" id="UP000271098"/>
    </source>
</evidence>
<evidence type="ECO:0000256" key="1">
    <source>
        <dbReference type="ARBA" id="ARBA00004555"/>
    </source>
</evidence>
<dbReference type="WBParaSite" id="GPUH_0000331601-mRNA-1">
    <property type="protein sequence ID" value="GPUH_0000331601-mRNA-1"/>
    <property type="gene ID" value="GPUH_0000331601"/>
</dbReference>
<keyword evidence="11" id="KW-1185">Reference proteome</keyword>
<evidence type="ECO:0000256" key="8">
    <source>
        <dbReference type="PIRSR" id="PIRSR624869-3"/>
    </source>
</evidence>
<dbReference type="Pfam" id="PF06702">
    <property type="entry name" value="Fam20C"/>
    <property type="match status" value="1"/>
</dbReference>
<dbReference type="GO" id="GO:0004674">
    <property type="term" value="F:protein serine/threonine kinase activity"/>
    <property type="evidence" value="ECO:0007669"/>
    <property type="project" value="TreeGrafter"/>
</dbReference>
<keyword evidence="7" id="KW-0067">ATP-binding</keyword>
<keyword evidence="8" id="KW-0479">Metal-binding</keyword>
<evidence type="ECO:0000256" key="4">
    <source>
        <dbReference type="ARBA" id="ARBA00023157"/>
    </source>
</evidence>
<dbReference type="Proteomes" id="UP000271098">
    <property type="component" value="Unassembled WGS sequence"/>
</dbReference>
<dbReference type="InterPro" id="IPR009581">
    <property type="entry name" value="FAM20_C"/>
</dbReference>
<evidence type="ECO:0000259" key="9">
    <source>
        <dbReference type="Pfam" id="PF06702"/>
    </source>
</evidence>
<dbReference type="InterPro" id="IPR024869">
    <property type="entry name" value="FAM20"/>
</dbReference>
<gene>
    <name evidence="10" type="ORF">GPUH_LOCUS3310</name>
</gene>
<dbReference type="EMBL" id="UYRT01005583">
    <property type="protein sequence ID" value="VDK38972.1"/>
    <property type="molecule type" value="Genomic_DNA"/>
</dbReference>
<name>A0A183D3M0_9BILA</name>
<accession>A0A183D3M0</accession>
<organism evidence="12">
    <name type="scientific">Gongylonema pulchrum</name>
    <dbReference type="NCBI Taxonomy" id="637853"/>
    <lineage>
        <taxon>Eukaryota</taxon>
        <taxon>Metazoa</taxon>
        <taxon>Ecdysozoa</taxon>
        <taxon>Nematoda</taxon>
        <taxon>Chromadorea</taxon>
        <taxon>Rhabditida</taxon>
        <taxon>Spirurina</taxon>
        <taxon>Spiruromorpha</taxon>
        <taxon>Spiruroidea</taxon>
        <taxon>Gongylonematidae</taxon>
        <taxon>Gongylonema</taxon>
    </lineage>
</organism>
<reference evidence="12" key="1">
    <citation type="submission" date="2016-06" db="UniProtKB">
        <authorList>
            <consortium name="WormBaseParasite"/>
        </authorList>
    </citation>
    <scope>IDENTIFICATION</scope>
</reference>
<evidence type="ECO:0000256" key="3">
    <source>
        <dbReference type="ARBA" id="ARBA00023034"/>
    </source>
</evidence>
<proteinExistence type="inferred from homology"/>
<reference evidence="10 11" key="2">
    <citation type="submission" date="2018-11" db="EMBL/GenBank/DDBJ databases">
        <authorList>
            <consortium name="Pathogen Informatics"/>
        </authorList>
    </citation>
    <scope>NUCLEOTIDE SEQUENCE [LARGE SCALE GENOMIC DNA]</scope>
</reference>
<evidence type="ECO:0000313" key="12">
    <source>
        <dbReference type="WBParaSite" id="GPUH_0000331601-mRNA-1"/>
    </source>
</evidence>
<dbReference type="GO" id="GO:0005794">
    <property type="term" value="C:Golgi apparatus"/>
    <property type="evidence" value="ECO:0007669"/>
    <property type="project" value="UniProtKB-SubCell"/>
</dbReference>
<dbReference type="Gene3D" id="1.10.1070.20">
    <property type="match status" value="1"/>
</dbReference>
<evidence type="ECO:0000256" key="2">
    <source>
        <dbReference type="ARBA" id="ARBA00006557"/>
    </source>
</evidence>
<dbReference type="PANTHER" id="PTHR12450">
    <property type="entry name" value="DENTIN MATRIX PROTEIN 4 PROTEIN FAM20"/>
    <property type="match status" value="1"/>
</dbReference>